<evidence type="ECO:0000256" key="9">
    <source>
        <dbReference type="SAM" id="Phobius"/>
    </source>
</evidence>
<dbReference type="CDD" id="cd17502">
    <property type="entry name" value="MFS_Azr1_MDR_like"/>
    <property type="match status" value="1"/>
</dbReference>
<feature type="transmembrane region" description="Helical" evidence="9">
    <location>
        <begin position="646"/>
        <end position="666"/>
    </location>
</feature>
<feature type="transmembrane region" description="Helical" evidence="9">
    <location>
        <begin position="571"/>
        <end position="589"/>
    </location>
</feature>
<evidence type="ECO:0000256" key="4">
    <source>
        <dbReference type="ARBA" id="ARBA00022692"/>
    </source>
</evidence>
<name>A0AA40K4C6_9PEZI</name>
<evidence type="ECO:0000313" key="11">
    <source>
        <dbReference type="EMBL" id="KAK0745453.1"/>
    </source>
</evidence>
<feature type="transmembrane region" description="Helical" evidence="9">
    <location>
        <begin position="717"/>
        <end position="736"/>
    </location>
</feature>
<keyword evidence="4 9" id="KW-0812">Transmembrane</keyword>
<feature type="compositionally biased region" description="Low complexity" evidence="8">
    <location>
        <begin position="374"/>
        <end position="389"/>
    </location>
</feature>
<feature type="transmembrane region" description="Helical" evidence="9">
    <location>
        <begin position="508"/>
        <end position="534"/>
    </location>
</feature>
<keyword evidence="12" id="KW-1185">Reference proteome</keyword>
<dbReference type="EMBL" id="JAUKUD010000004">
    <property type="protein sequence ID" value="KAK0745453.1"/>
    <property type="molecule type" value="Genomic_DNA"/>
</dbReference>
<feature type="transmembrane region" description="Helical" evidence="9">
    <location>
        <begin position="849"/>
        <end position="868"/>
    </location>
</feature>
<dbReference type="PROSITE" id="PS50850">
    <property type="entry name" value="MFS"/>
    <property type="match status" value="1"/>
</dbReference>
<keyword evidence="6 9" id="KW-0472">Membrane</keyword>
<protein>
    <submittedName>
        <fullName evidence="11">Major facilitator superfamily-domain-containing protein</fullName>
    </submittedName>
</protein>
<evidence type="ECO:0000256" key="3">
    <source>
        <dbReference type="ARBA" id="ARBA00022448"/>
    </source>
</evidence>
<keyword evidence="5 9" id="KW-1133">Transmembrane helix</keyword>
<feature type="domain" description="Major facilitator superfamily (MFS) profile" evidence="10">
    <location>
        <begin position="443"/>
        <end position="946"/>
    </location>
</feature>
<dbReference type="Proteomes" id="UP001172155">
    <property type="component" value="Unassembled WGS sequence"/>
</dbReference>
<dbReference type="PANTHER" id="PTHR23501:SF168">
    <property type="entry name" value="MAJOR FACILITATOR SUPERFAMILY (MFS) PROFILE DOMAIN-CONTAINING PROTEIN"/>
    <property type="match status" value="1"/>
</dbReference>
<evidence type="ECO:0000256" key="1">
    <source>
        <dbReference type="ARBA" id="ARBA00004141"/>
    </source>
</evidence>
<dbReference type="AlphaFoldDB" id="A0AA40K4C6"/>
<keyword evidence="7" id="KW-0325">Glycoprotein</keyword>
<feature type="transmembrane region" description="Helical" evidence="9">
    <location>
        <begin position="595"/>
        <end position="615"/>
    </location>
</feature>
<evidence type="ECO:0000256" key="7">
    <source>
        <dbReference type="ARBA" id="ARBA00023180"/>
    </source>
</evidence>
<comment type="similarity">
    <text evidence="2">Belongs to the major facilitator superfamily. TCR/Tet family.</text>
</comment>
<feature type="region of interest" description="Disordered" evidence="8">
    <location>
        <begin position="332"/>
        <end position="402"/>
    </location>
</feature>
<organism evidence="11 12">
    <name type="scientific">Schizothecium vesticola</name>
    <dbReference type="NCBI Taxonomy" id="314040"/>
    <lineage>
        <taxon>Eukaryota</taxon>
        <taxon>Fungi</taxon>
        <taxon>Dikarya</taxon>
        <taxon>Ascomycota</taxon>
        <taxon>Pezizomycotina</taxon>
        <taxon>Sordariomycetes</taxon>
        <taxon>Sordariomycetidae</taxon>
        <taxon>Sordariales</taxon>
        <taxon>Schizotheciaceae</taxon>
        <taxon>Schizothecium</taxon>
    </lineage>
</organism>
<dbReference type="InterPro" id="IPR011701">
    <property type="entry name" value="MFS"/>
</dbReference>
<feature type="transmembrane region" description="Helical" evidence="9">
    <location>
        <begin position="783"/>
        <end position="805"/>
    </location>
</feature>
<evidence type="ECO:0000256" key="8">
    <source>
        <dbReference type="SAM" id="MobiDB-lite"/>
    </source>
</evidence>
<accession>A0AA40K4C6</accession>
<evidence type="ECO:0000313" key="12">
    <source>
        <dbReference type="Proteomes" id="UP001172155"/>
    </source>
</evidence>
<dbReference type="FunFam" id="1.20.1720.10:FF:000037">
    <property type="entry name" value="WGS project CABT00000000 data, contig 2.4"/>
    <property type="match status" value="1"/>
</dbReference>
<reference evidence="11" key="1">
    <citation type="submission" date="2023-06" db="EMBL/GenBank/DDBJ databases">
        <title>Genome-scale phylogeny and comparative genomics of the fungal order Sordariales.</title>
        <authorList>
            <consortium name="Lawrence Berkeley National Laboratory"/>
            <person name="Hensen N."/>
            <person name="Bonometti L."/>
            <person name="Westerberg I."/>
            <person name="Brannstrom I.O."/>
            <person name="Guillou S."/>
            <person name="Cros-Aarteil S."/>
            <person name="Calhoun S."/>
            <person name="Haridas S."/>
            <person name="Kuo A."/>
            <person name="Mondo S."/>
            <person name="Pangilinan J."/>
            <person name="Riley R."/>
            <person name="LaButti K."/>
            <person name="Andreopoulos B."/>
            <person name="Lipzen A."/>
            <person name="Chen C."/>
            <person name="Yanf M."/>
            <person name="Daum C."/>
            <person name="Ng V."/>
            <person name="Clum A."/>
            <person name="Steindorff A."/>
            <person name="Ohm R."/>
            <person name="Martin F."/>
            <person name="Silar P."/>
            <person name="Natvig D."/>
            <person name="Lalanne C."/>
            <person name="Gautier V."/>
            <person name="Ament-velasquez S.L."/>
            <person name="Kruys A."/>
            <person name="Hutchinson M.I."/>
            <person name="Powell A.J."/>
            <person name="Barry K."/>
            <person name="Miller A.N."/>
            <person name="Grigoriev I.V."/>
            <person name="Debuchy R."/>
            <person name="Gladieux P."/>
            <person name="Thoren M.H."/>
            <person name="Johannesson H."/>
        </authorList>
    </citation>
    <scope>NUCLEOTIDE SEQUENCE</scope>
    <source>
        <strain evidence="11">SMH3187-1</strain>
    </source>
</reference>
<evidence type="ECO:0000259" key="10">
    <source>
        <dbReference type="PROSITE" id="PS50850"/>
    </source>
</evidence>
<dbReference type="GO" id="GO:0022857">
    <property type="term" value="F:transmembrane transporter activity"/>
    <property type="evidence" value="ECO:0007669"/>
    <property type="project" value="InterPro"/>
</dbReference>
<sequence length="970" mass="104447">MECPACIAYKIVAYNIVLSGHVAGDEQVRPPIPNVSQASCPPASIAIKHVPSGFLAHRRSSRYAADWTGQVVRRGPARPLEPLHAAESMTLNLGVAPVKVLAVRVDPAQFNRSPPWAETSRCRQLQPEVLLGDLRICSGVCYGLDKEVTRVPRDAEDHNFGTALRAAVPRQTEQTSQRGRARSVKALRVANAAQQEREQSPADRANLCADQHRSALAVVMAETTADSHLGDAGQRWRGKEEKGGESLRRVTVSNNTRGKHSTWAQHPLSVAPRPAEPIVMYPGSTPSQDHPFAVDLSPGQKPNRRRMLKTSQTFAPQTSVGKMLSITVPKMARSHPIRNRNSSYQPRPPSELLEMTQPPPPFPADSTEGLPRKSTGSSSRASWFSAQSSTTPSTLVPSRCPSPARTLSDKLFEKKVEIIETVTDLSLEPAPEKWERGVGFWRCFVAVCIPILLSAFEGSVVSTALPTISRDLGLGQNSPWVATTFLLASIVCQPLYGQLADIWGRRHLMMLAVIIFGIGSGIAGFTKTGIILILGRIVQGLGSGGIDLYAELILCDIIPLQKRGHYVAIKAAVYAMGTTVGPVLGGVFAEKNWRWCFIINLPICIASLAIMWFWLQVSAGTSAPASPYLARTPPPKTKLKSHLARIDILGITILTSSVVLLLFALTSAGVSAPWQSPLIISTITSGFVGIVIFAFWQRSSWCLNPIMAPHIFSNRTSIAGFAVTMIHGFLTYGYQFYLPPFFQAVLGASPTESGVFILPCSLTIVVLAAVGGPLLSRYGQYRLMHFVGFGLMALGFALCIGVDAARIGLGWVAFSFLVGIGSGIIVSTTLPTVLVQLTDKENAAATGSWAFLRGLGSLMGVAIPGAAFNAEFSVLLGGVRDAGLEKELGNGRAYEHASAAFIQGLSPELQQNVKKVFTSGLNEIWGICLALAVAGMLVTSLERQVKLRKELDSDFGLKGKSQSQSSVSQV</sequence>
<dbReference type="PANTHER" id="PTHR23501">
    <property type="entry name" value="MAJOR FACILITATOR SUPERFAMILY"/>
    <property type="match status" value="1"/>
</dbReference>
<dbReference type="InterPro" id="IPR036259">
    <property type="entry name" value="MFS_trans_sf"/>
</dbReference>
<feature type="transmembrane region" description="Helical" evidence="9">
    <location>
        <begin position="756"/>
        <end position="776"/>
    </location>
</feature>
<dbReference type="Gene3D" id="1.20.1250.20">
    <property type="entry name" value="MFS general substrate transporter like domains"/>
    <property type="match status" value="1"/>
</dbReference>
<proteinExistence type="inferred from homology"/>
<feature type="transmembrane region" description="Helical" evidence="9">
    <location>
        <begin position="924"/>
        <end position="941"/>
    </location>
</feature>
<keyword evidence="3" id="KW-0813">Transport</keyword>
<feature type="transmembrane region" description="Helical" evidence="9">
    <location>
        <begin position="811"/>
        <end position="837"/>
    </location>
</feature>
<dbReference type="Pfam" id="PF07690">
    <property type="entry name" value="MFS_1"/>
    <property type="match status" value="1"/>
</dbReference>
<evidence type="ECO:0000256" key="5">
    <source>
        <dbReference type="ARBA" id="ARBA00022989"/>
    </source>
</evidence>
<evidence type="ECO:0000256" key="6">
    <source>
        <dbReference type="ARBA" id="ARBA00023136"/>
    </source>
</evidence>
<comment type="caution">
    <text evidence="11">The sequence shown here is derived from an EMBL/GenBank/DDBJ whole genome shotgun (WGS) entry which is preliminary data.</text>
</comment>
<evidence type="ECO:0000256" key="2">
    <source>
        <dbReference type="ARBA" id="ARBA00007520"/>
    </source>
</evidence>
<dbReference type="GO" id="GO:0005886">
    <property type="term" value="C:plasma membrane"/>
    <property type="evidence" value="ECO:0007669"/>
    <property type="project" value="TreeGrafter"/>
</dbReference>
<dbReference type="Gene3D" id="1.20.1720.10">
    <property type="entry name" value="Multidrug resistance protein D"/>
    <property type="match status" value="1"/>
</dbReference>
<comment type="subcellular location">
    <subcellularLocation>
        <location evidence="1">Membrane</location>
        <topology evidence="1">Multi-pass membrane protein</topology>
    </subcellularLocation>
</comment>
<feature type="transmembrane region" description="Helical" evidence="9">
    <location>
        <begin position="678"/>
        <end position="696"/>
    </location>
</feature>
<dbReference type="InterPro" id="IPR020846">
    <property type="entry name" value="MFS_dom"/>
</dbReference>
<gene>
    <name evidence="11" type="ORF">B0T18DRAFT_390072</name>
</gene>
<dbReference type="FunFam" id="1.20.1250.20:FF:000484">
    <property type="entry name" value="MFS general substrate transporter"/>
    <property type="match status" value="1"/>
</dbReference>
<dbReference type="PRINTS" id="PR01036">
    <property type="entry name" value="TCRTETB"/>
</dbReference>
<dbReference type="SUPFAM" id="SSF103473">
    <property type="entry name" value="MFS general substrate transporter"/>
    <property type="match status" value="2"/>
</dbReference>